<dbReference type="Pfam" id="PF04451">
    <property type="entry name" value="Capsid_NCLDV"/>
    <property type="match status" value="1"/>
</dbReference>
<protein>
    <recommendedName>
        <fullName evidence="4">Major capsid protein N-terminal domain-containing protein</fullName>
    </recommendedName>
</protein>
<proteinExistence type="predicted"/>
<accession>A0A6C0H0P5</accession>
<dbReference type="InterPro" id="IPR031654">
    <property type="entry name" value="Capsid_N"/>
</dbReference>
<dbReference type="GO" id="GO:0005198">
    <property type="term" value="F:structural molecule activity"/>
    <property type="evidence" value="ECO:0007669"/>
    <property type="project" value="InterPro"/>
</dbReference>
<dbReference type="SUPFAM" id="SSF49749">
    <property type="entry name" value="Group II dsDNA viruses VP"/>
    <property type="match status" value="2"/>
</dbReference>
<dbReference type="InterPro" id="IPR007542">
    <property type="entry name" value="MCP_C"/>
</dbReference>
<organism evidence="3">
    <name type="scientific">viral metagenome</name>
    <dbReference type="NCBI Taxonomy" id="1070528"/>
    <lineage>
        <taxon>unclassified sequences</taxon>
        <taxon>metagenomes</taxon>
        <taxon>organismal metagenomes</taxon>
    </lineage>
</organism>
<feature type="domain" description="Major capsid protein N-terminal" evidence="2">
    <location>
        <begin position="25"/>
        <end position="159"/>
    </location>
</feature>
<reference evidence="3" key="1">
    <citation type="journal article" date="2020" name="Nature">
        <title>Giant virus diversity and host interactions through global metagenomics.</title>
        <authorList>
            <person name="Schulz F."/>
            <person name="Roux S."/>
            <person name="Paez-Espino D."/>
            <person name="Jungbluth S."/>
            <person name="Walsh D.A."/>
            <person name="Denef V.J."/>
            <person name="McMahon K.D."/>
            <person name="Konstantinidis K.T."/>
            <person name="Eloe-Fadrosh E.A."/>
            <person name="Kyrpides N.C."/>
            <person name="Woyke T."/>
        </authorList>
    </citation>
    <scope>NUCLEOTIDE SEQUENCE</scope>
    <source>
        <strain evidence="3">GVMAG-M-3300023179-4</strain>
    </source>
</reference>
<dbReference type="EMBL" id="MN739838">
    <property type="protein sequence ID" value="QHT74114.1"/>
    <property type="molecule type" value="Genomic_DNA"/>
</dbReference>
<evidence type="ECO:0008006" key="4">
    <source>
        <dbReference type="Google" id="ProtNLM"/>
    </source>
</evidence>
<evidence type="ECO:0000313" key="3">
    <source>
        <dbReference type="EMBL" id="QHT74114.1"/>
    </source>
</evidence>
<dbReference type="AlphaFoldDB" id="A0A6C0H0P5"/>
<dbReference type="InterPro" id="IPR016112">
    <property type="entry name" value="VP_dsDNA_II"/>
</dbReference>
<dbReference type="Gene3D" id="2.70.9.20">
    <property type="entry name" value="Major capsid protein Vp54"/>
    <property type="match status" value="1"/>
</dbReference>
<dbReference type="InterPro" id="IPR038519">
    <property type="entry name" value="MCP_C_sf"/>
</dbReference>
<feature type="domain" description="Major capsid protein C-terminal" evidence="1">
    <location>
        <begin position="408"/>
        <end position="673"/>
    </location>
</feature>
<sequence length="678" mass="79556">MAGGLIQIVAYGTADVFLTGMPQITFFKLVYRRHTNFAIENIEQDFSGIKNFGNIISCTLDKVGDLVNKMYLKIVLPKVYLSNPNYISDYNEVDQIEINNLKTQYNEYKIILKYIYKFYIEINNYISKINQNINYNNLFNQIKNITNSYYTSTEYNNLKTTYNSTYNTLIFLNEYIILRNTYDNQVLADNVYQDNRFNTVLVYNIDLVKTFYNYKQSDYLTSADFLYQINFYDLPSFKTISRIIDHFFYLKIQKYEYIYSNYPNYKYAWINKIGHKIIHNISLEIGGQKIDQHDSDWFNIWNDLSLNSELENIYNKMIGNIPSLTTFDNSSKDSYTLYVPLQFWFNKYISASIPLIFLRYSDVRIQLELTDIRKLFFTDAPSDFNFEDNIELVNISLLVDYIYLDVDERSKFAQSSQEYLIEVVQNYNYPNINSNNVTIESFFINSIKEMFWVVQNTINLTNNISSIYDLAIIYLGTNITKVYTNNSSQIVNISIGAHIISIGDIVNIFNSENYNGNFTVISVTSTSINIYSRFWKNEQNCFVQLVELSPIIQNQSYPSGYFYGKNPFITTSYTFEQYNRFNNYDGSYTNYVIPYQYHTKTPSDGINIYTFALLPEEYQPSGAVNLSTYKYKSFVFVIHQKLIDHLIKVNDTLTIKTYAIGYNILSLQNGYAGLVFNI</sequence>
<feature type="domain" description="Major capsid protein N-terminal" evidence="2">
    <location>
        <begin position="260"/>
        <end position="405"/>
    </location>
</feature>
<dbReference type="Pfam" id="PF16903">
    <property type="entry name" value="Capsid_N"/>
    <property type="match status" value="2"/>
</dbReference>
<evidence type="ECO:0000259" key="1">
    <source>
        <dbReference type="Pfam" id="PF04451"/>
    </source>
</evidence>
<evidence type="ECO:0000259" key="2">
    <source>
        <dbReference type="Pfam" id="PF16903"/>
    </source>
</evidence>
<name>A0A6C0H0P5_9ZZZZ</name>
<dbReference type="Gene3D" id="2.70.9.10">
    <property type="entry name" value="Adenovirus Type 2 Hexon, domain 4"/>
    <property type="match status" value="2"/>
</dbReference>